<dbReference type="InterPro" id="IPR045691">
    <property type="entry name" value="DUF6056"/>
</dbReference>
<sequence>MSKRSSAETALLLGALVFYLYIAWSVPYSTTDDLQWGMDQGLRWWLQGSLNSRYVGNFFAVAMCHSPLVKTLIMGLTMFAIPLLMARLAARGEERSLLPIYLASSAGLLLMPPVMWQETYAWVSGFGNYVVPTLLFLVWLLLVRRIVDRGGHRLLWAVLFLALEVVMGLFVENLTLLFLGAALLTALCSLGNKSARLPLWAGFLGSALAAAIIFGGGSFSQLLLEGSALNGLRDLTFDWSGGLPAALTGILEQYFVRLLPISFLRGPHIALPSAVILALGFWNSRLRPLALLGLLPLGYHGLLLQTEEYDTPVRVAVSALIWALVLLAPLVQRTEPSVKLGRFLLCLAAPLSLLPLAATTTLGQRLYFFPMAMLILTAADMAAPLLARWPVQLLTSGALAALMICWGWMHWTVLGCTTLREELTSQAVEQGNDTLILPTDRYERVVWHTRNPWNVEYADYYRQFYHIPDQVTLVILPAGSYECWPDVDPEQWERRLEFFPSKDYTPSLP</sequence>
<proteinExistence type="predicted"/>
<dbReference type="RefSeq" id="WP_186853385.1">
    <property type="nucleotide sequence ID" value="NZ_JACOPO010000011.1"/>
</dbReference>
<keyword evidence="1" id="KW-0472">Membrane</keyword>
<feature type="transmembrane region" description="Helical" evidence="1">
    <location>
        <begin position="122"/>
        <end position="142"/>
    </location>
</feature>
<accession>A0A8J6M7W3</accession>
<keyword evidence="1" id="KW-0812">Transmembrane</keyword>
<feature type="transmembrane region" description="Helical" evidence="1">
    <location>
        <begin position="312"/>
        <end position="331"/>
    </location>
</feature>
<evidence type="ECO:0000313" key="3">
    <source>
        <dbReference type="Proteomes" id="UP000628736"/>
    </source>
</evidence>
<organism evidence="2 3">
    <name type="scientific">Flintibacter hominis</name>
    <dbReference type="NCBI Taxonomy" id="2763048"/>
    <lineage>
        <taxon>Bacteria</taxon>
        <taxon>Bacillati</taxon>
        <taxon>Bacillota</taxon>
        <taxon>Clostridia</taxon>
        <taxon>Eubacteriales</taxon>
        <taxon>Flintibacter</taxon>
    </lineage>
</organism>
<protein>
    <submittedName>
        <fullName evidence="2">Uncharacterized protein</fullName>
    </submittedName>
</protein>
<feature type="transmembrane region" description="Helical" evidence="1">
    <location>
        <begin position="343"/>
        <end position="361"/>
    </location>
</feature>
<dbReference type="EMBL" id="JACOPO010000011">
    <property type="protein sequence ID" value="MBC5723668.1"/>
    <property type="molecule type" value="Genomic_DNA"/>
</dbReference>
<reference evidence="2" key="1">
    <citation type="submission" date="2020-08" db="EMBL/GenBank/DDBJ databases">
        <title>Genome public.</title>
        <authorList>
            <person name="Liu C."/>
            <person name="Sun Q."/>
        </authorList>
    </citation>
    <scope>NUCLEOTIDE SEQUENCE</scope>
    <source>
        <strain evidence="2">NSJ-23</strain>
    </source>
</reference>
<feature type="transmembrane region" description="Helical" evidence="1">
    <location>
        <begin position="58"/>
        <end position="85"/>
    </location>
</feature>
<dbReference type="Pfam" id="PF19528">
    <property type="entry name" value="DUF6056"/>
    <property type="match status" value="1"/>
</dbReference>
<gene>
    <name evidence="2" type="ORF">H8S11_12705</name>
</gene>
<keyword evidence="3" id="KW-1185">Reference proteome</keyword>
<feature type="transmembrane region" description="Helical" evidence="1">
    <location>
        <begin position="199"/>
        <end position="224"/>
    </location>
</feature>
<feature type="transmembrane region" description="Helical" evidence="1">
    <location>
        <begin position="97"/>
        <end position="116"/>
    </location>
</feature>
<feature type="transmembrane region" description="Helical" evidence="1">
    <location>
        <begin position="154"/>
        <end position="187"/>
    </location>
</feature>
<dbReference type="AlphaFoldDB" id="A0A8J6M7W3"/>
<keyword evidence="1" id="KW-1133">Transmembrane helix</keyword>
<feature type="transmembrane region" description="Helical" evidence="1">
    <location>
        <begin position="393"/>
        <end position="411"/>
    </location>
</feature>
<evidence type="ECO:0000256" key="1">
    <source>
        <dbReference type="SAM" id="Phobius"/>
    </source>
</evidence>
<name>A0A8J6M7W3_9FIRM</name>
<evidence type="ECO:0000313" key="2">
    <source>
        <dbReference type="EMBL" id="MBC5723668.1"/>
    </source>
</evidence>
<dbReference type="Proteomes" id="UP000628736">
    <property type="component" value="Unassembled WGS sequence"/>
</dbReference>
<comment type="caution">
    <text evidence="2">The sequence shown here is derived from an EMBL/GenBank/DDBJ whole genome shotgun (WGS) entry which is preliminary data.</text>
</comment>